<proteinExistence type="predicted"/>
<feature type="region of interest" description="Disordered" evidence="1">
    <location>
        <begin position="44"/>
        <end position="79"/>
    </location>
</feature>
<protein>
    <submittedName>
        <fullName evidence="2">Uncharacterized protein</fullName>
    </submittedName>
</protein>
<reference evidence="2 3" key="1">
    <citation type="submission" date="2023-10" db="EMBL/GenBank/DDBJ databases">
        <title>Genomes of two closely related lineages of the louse Polyplax serrata with different host specificities.</title>
        <authorList>
            <person name="Martinu J."/>
            <person name="Tarabai H."/>
            <person name="Stefka J."/>
            <person name="Hypsa V."/>
        </authorList>
    </citation>
    <scope>NUCLEOTIDE SEQUENCE [LARGE SCALE GENOMIC DNA]</scope>
    <source>
        <strain evidence="2">HR10_N</strain>
    </source>
</reference>
<name>A0AAN8S1V6_POLSC</name>
<dbReference type="Proteomes" id="UP001372834">
    <property type="component" value="Unassembled WGS sequence"/>
</dbReference>
<accession>A0AAN8S1V6</accession>
<evidence type="ECO:0000313" key="2">
    <source>
        <dbReference type="EMBL" id="KAK6623283.1"/>
    </source>
</evidence>
<dbReference type="EMBL" id="JAWJWE010000038">
    <property type="protein sequence ID" value="KAK6623283.1"/>
    <property type="molecule type" value="Genomic_DNA"/>
</dbReference>
<evidence type="ECO:0000313" key="3">
    <source>
        <dbReference type="Proteomes" id="UP001372834"/>
    </source>
</evidence>
<dbReference type="AlphaFoldDB" id="A0AAN8S1V6"/>
<comment type="caution">
    <text evidence="2">The sequence shown here is derived from an EMBL/GenBank/DDBJ whole genome shotgun (WGS) entry which is preliminary data.</text>
</comment>
<evidence type="ECO:0000256" key="1">
    <source>
        <dbReference type="SAM" id="MobiDB-lite"/>
    </source>
</evidence>
<sequence>MEYTHVRLRPEKCTKRYRYSTLETPRKSVIKNSNIHINLIEEVKGDEIKKPYDDEDDDDDDNSNNSSRNRSKKNNCHLEGFERQLVKDFSSTKAVG</sequence>
<organism evidence="2 3">
    <name type="scientific">Polyplax serrata</name>
    <name type="common">Common mouse louse</name>
    <dbReference type="NCBI Taxonomy" id="468196"/>
    <lineage>
        <taxon>Eukaryota</taxon>
        <taxon>Metazoa</taxon>
        <taxon>Ecdysozoa</taxon>
        <taxon>Arthropoda</taxon>
        <taxon>Hexapoda</taxon>
        <taxon>Insecta</taxon>
        <taxon>Pterygota</taxon>
        <taxon>Neoptera</taxon>
        <taxon>Paraneoptera</taxon>
        <taxon>Psocodea</taxon>
        <taxon>Troctomorpha</taxon>
        <taxon>Phthiraptera</taxon>
        <taxon>Anoplura</taxon>
        <taxon>Polyplacidae</taxon>
        <taxon>Polyplax</taxon>
    </lineage>
</organism>
<feature type="compositionally biased region" description="Acidic residues" evidence="1">
    <location>
        <begin position="53"/>
        <end position="62"/>
    </location>
</feature>
<gene>
    <name evidence="2" type="ORF">RUM43_009135</name>
</gene>